<feature type="compositionally biased region" description="Basic and acidic residues" evidence="1">
    <location>
        <begin position="12"/>
        <end position="48"/>
    </location>
</feature>
<name>A0A2T0N5C1_9ACTN</name>
<accession>A0A2T0N5C1</accession>
<dbReference type="RefSeq" id="WP_106237707.1">
    <property type="nucleotide sequence ID" value="NZ_PVNG01000004.1"/>
</dbReference>
<sequence length="179" mass="18934">MYRARPGGADRTAADRRAAASHATGRDTDAHDTTGRHPADRYAADRYGADPYAAGGDAADEAGRLEAPHFQAQHPGTPMRYEPAYGIGAGGRPLTSERDRDAERIRAVLRRADGPGAAGERHEVTVTGGDDGVYVVTCADAYTRMPARMSAHVTALTRAGMTAEPRPDGVLHVRVTSAL</sequence>
<organism evidence="2 3">
    <name type="scientific">Nonomuraea fuscirosea</name>
    <dbReference type="NCBI Taxonomy" id="1291556"/>
    <lineage>
        <taxon>Bacteria</taxon>
        <taxon>Bacillati</taxon>
        <taxon>Actinomycetota</taxon>
        <taxon>Actinomycetes</taxon>
        <taxon>Streptosporangiales</taxon>
        <taxon>Streptosporangiaceae</taxon>
        <taxon>Nonomuraea</taxon>
    </lineage>
</organism>
<comment type="caution">
    <text evidence="2">The sequence shown here is derived from an EMBL/GenBank/DDBJ whole genome shotgun (WGS) entry which is preliminary data.</text>
</comment>
<dbReference type="AlphaFoldDB" id="A0A2T0N5C1"/>
<proteinExistence type="predicted"/>
<evidence type="ECO:0000313" key="2">
    <source>
        <dbReference type="EMBL" id="PRX67552.1"/>
    </source>
</evidence>
<protein>
    <submittedName>
        <fullName evidence="2">Uncharacterized protein</fullName>
    </submittedName>
</protein>
<dbReference type="EMBL" id="PVNG01000004">
    <property type="protein sequence ID" value="PRX67552.1"/>
    <property type="molecule type" value="Genomic_DNA"/>
</dbReference>
<feature type="region of interest" description="Disordered" evidence="1">
    <location>
        <begin position="71"/>
        <end position="99"/>
    </location>
</feature>
<feature type="compositionally biased region" description="Low complexity" evidence="1">
    <location>
        <begin position="1"/>
        <end position="11"/>
    </location>
</feature>
<gene>
    <name evidence="2" type="ORF">B0I32_104309</name>
</gene>
<keyword evidence="3" id="KW-1185">Reference proteome</keyword>
<dbReference type="Proteomes" id="UP000238312">
    <property type="component" value="Unassembled WGS sequence"/>
</dbReference>
<evidence type="ECO:0000256" key="1">
    <source>
        <dbReference type="SAM" id="MobiDB-lite"/>
    </source>
</evidence>
<reference evidence="2 3" key="1">
    <citation type="submission" date="2018-03" db="EMBL/GenBank/DDBJ databases">
        <title>Genomic Encyclopedia of Type Strains, Phase III (KMG-III): the genomes of soil and plant-associated and newly described type strains.</title>
        <authorList>
            <person name="Whitman W."/>
        </authorList>
    </citation>
    <scope>NUCLEOTIDE SEQUENCE [LARGE SCALE GENOMIC DNA]</scope>
    <source>
        <strain evidence="2 3">CGMCC 4.7104</strain>
    </source>
</reference>
<evidence type="ECO:0000313" key="3">
    <source>
        <dbReference type="Proteomes" id="UP000238312"/>
    </source>
</evidence>
<dbReference type="OrthoDB" id="3544098at2"/>
<feature type="region of interest" description="Disordered" evidence="1">
    <location>
        <begin position="1"/>
        <end position="57"/>
    </location>
</feature>